<dbReference type="PANTHER" id="PTHR31465:SF1">
    <property type="entry name" value="PROTEIN RTA1-RELATED"/>
    <property type="match status" value="1"/>
</dbReference>
<feature type="transmembrane region" description="Helical" evidence="5">
    <location>
        <begin position="124"/>
        <end position="146"/>
    </location>
</feature>
<keyword evidence="4 5" id="KW-0472">Membrane</keyword>
<evidence type="ECO:0000313" key="7">
    <source>
        <dbReference type="Proteomes" id="UP000235786"/>
    </source>
</evidence>
<dbReference type="PANTHER" id="PTHR31465">
    <property type="entry name" value="PROTEIN RTA1-RELATED"/>
    <property type="match status" value="1"/>
</dbReference>
<feature type="transmembrane region" description="Helical" evidence="5">
    <location>
        <begin position="200"/>
        <end position="217"/>
    </location>
</feature>
<protein>
    <submittedName>
        <fullName evidence="6">RTA1-domain-containing protein</fullName>
    </submittedName>
</protein>
<feature type="transmembrane region" description="Helical" evidence="5">
    <location>
        <begin position="158"/>
        <end position="180"/>
    </location>
</feature>
<keyword evidence="3 5" id="KW-1133">Transmembrane helix</keyword>
<evidence type="ECO:0000256" key="5">
    <source>
        <dbReference type="SAM" id="Phobius"/>
    </source>
</evidence>
<organism evidence="6 7">
    <name type="scientific">Hyaloscypha variabilis (strain UAMH 11265 / GT02V1 / F)</name>
    <name type="common">Meliniomyces variabilis</name>
    <dbReference type="NCBI Taxonomy" id="1149755"/>
    <lineage>
        <taxon>Eukaryota</taxon>
        <taxon>Fungi</taxon>
        <taxon>Dikarya</taxon>
        <taxon>Ascomycota</taxon>
        <taxon>Pezizomycotina</taxon>
        <taxon>Leotiomycetes</taxon>
        <taxon>Helotiales</taxon>
        <taxon>Hyaloscyphaceae</taxon>
        <taxon>Hyaloscypha</taxon>
        <taxon>Hyaloscypha variabilis</taxon>
    </lineage>
</organism>
<comment type="subcellular location">
    <subcellularLocation>
        <location evidence="1">Membrane</location>
        <topology evidence="1">Multi-pass membrane protein</topology>
    </subcellularLocation>
</comment>
<dbReference type="EMBL" id="KZ613953">
    <property type="protein sequence ID" value="PMD35106.1"/>
    <property type="molecule type" value="Genomic_DNA"/>
</dbReference>
<feature type="transmembrane region" description="Helical" evidence="5">
    <location>
        <begin position="80"/>
        <end position="104"/>
    </location>
</feature>
<evidence type="ECO:0000256" key="4">
    <source>
        <dbReference type="ARBA" id="ARBA00023136"/>
    </source>
</evidence>
<feature type="transmembrane region" description="Helical" evidence="5">
    <location>
        <begin position="20"/>
        <end position="42"/>
    </location>
</feature>
<dbReference type="InterPro" id="IPR007568">
    <property type="entry name" value="RTA1"/>
</dbReference>
<feature type="transmembrane region" description="Helical" evidence="5">
    <location>
        <begin position="49"/>
        <end position="68"/>
    </location>
</feature>
<dbReference type="OrthoDB" id="3358017at2759"/>
<evidence type="ECO:0000313" key="6">
    <source>
        <dbReference type="EMBL" id="PMD35106.1"/>
    </source>
</evidence>
<keyword evidence="2 5" id="KW-0812">Transmembrane</keyword>
<evidence type="ECO:0000256" key="2">
    <source>
        <dbReference type="ARBA" id="ARBA00022692"/>
    </source>
</evidence>
<evidence type="ECO:0000256" key="1">
    <source>
        <dbReference type="ARBA" id="ARBA00004141"/>
    </source>
</evidence>
<name>A0A2J6R9C8_HYAVF</name>
<reference evidence="6 7" key="1">
    <citation type="submission" date="2016-04" db="EMBL/GenBank/DDBJ databases">
        <title>A degradative enzymes factory behind the ericoid mycorrhizal symbiosis.</title>
        <authorList>
            <consortium name="DOE Joint Genome Institute"/>
            <person name="Martino E."/>
            <person name="Morin E."/>
            <person name="Grelet G."/>
            <person name="Kuo A."/>
            <person name="Kohler A."/>
            <person name="Daghino S."/>
            <person name="Barry K."/>
            <person name="Choi C."/>
            <person name="Cichocki N."/>
            <person name="Clum A."/>
            <person name="Copeland A."/>
            <person name="Hainaut M."/>
            <person name="Haridas S."/>
            <person name="Labutti K."/>
            <person name="Lindquist E."/>
            <person name="Lipzen A."/>
            <person name="Khouja H.-R."/>
            <person name="Murat C."/>
            <person name="Ohm R."/>
            <person name="Olson A."/>
            <person name="Spatafora J."/>
            <person name="Veneault-Fourrey C."/>
            <person name="Henrissat B."/>
            <person name="Grigoriev I."/>
            <person name="Martin F."/>
            <person name="Perotto S."/>
        </authorList>
    </citation>
    <scope>NUCLEOTIDE SEQUENCE [LARGE SCALE GENOMIC DNA]</scope>
    <source>
        <strain evidence="6 7">F</strain>
    </source>
</reference>
<feature type="transmembrane region" description="Helical" evidence="5">
    <location>
        <begin position="237"/>
        <end position="255"/>
    </location>
</feature>
<dbReference type="AlphaFoldDB" id="A0A2J6R9C8"/>
<sequence length="285" mass="31317">MGLAMLLSRDLPKFVLYRYHPSLVAGVIFAILFIGTTSFHVYQAARKGSMFLIPLIIGGFFEIGGYIARALAHNNQTSLSIYVVQVILLLVAPALFAASIYMVLGRLILVTQGESMAPIRAKWLTKIFVCGDVLSFLVQSAGGSMVSKASSINNGKHLIVVGLFLQIIFFGIFLVTSLIFDRRLRRTPTAASSAINWQKYMLTLYFTGILILIRSLFRVVEFTGGNDGPLMTSEVYLYIFDGVLMLGVLVSLNVVHPGDIIGKKAQDSMMVLSDRDTSTEAFAQK</sequence>
<keyword evidence="7" id="KW-1185">Reference proteome</keyword>
<gene>
    <name evidence="6" type="ORF">L207DRAFT_517202</name>
</gene>
<proteinExistence type="predicted"/>
<dbReference type="GO" id="GO:0016020">
    <property type="term" value="C:membrane"/>
    <property type="evidence" value="ECO:0007669"/>
    <property type="project" value="UniProtKB-SubCell"/>
</dbReference>
<dbReference type="Pfam" id="PF04479">
    <property type="entry name" value="RTA1"/>
    <property type="match status" value="1"/>
</dbReference>
<dbReference type="STRING" id="1149755.A0A2J6R9C8"/>
<accession>A0A2J6R9C8</accession>
<evidence type="ECO:0000256" key="3">
    <source>
        <dbReference type="ARBA" id="ARBA00022989"/>
    </source>
</evidence>
<dbReference type="Proteomes" id="UP000235786">
    <property type="component" value="Unassembled WGS sequence"/>
</dbReference>